<dbReference type="SUPFAM" id="SSF161098">
    <property type="entry name" value="MetI-like"/>
    <property type="match status" value="1"/>
</dbReference>
<evidence type="ECO:0000256" key="7">
    <source>
        <dbReference type="RuleBase" id="RU363032"/>
    </source>
</evidence>
<evidence type="ECO:0000256" key="6">
    <source>
        <dbReference type="ARBA" id="ARBA00023136"/>
    </source>
</evidence>
<feature type="domain" description="ABC transmembrane type-1" evidence="8">
    <location>
        <begin position="23"/>
        <end position="217"/>
    </location>
</feature>
<dbReference type="CDD" id="cd06261">
    <property type="entry name" value="TM_PBP2"/>
    <property type="match status" value="1"/>
</dbReference>
<dbReference type="GO" id="GO:0048473">
    <property type="term" value="P:D-methionine transmembrane transport"/>
    <property type="evidence" value="ECO:0007669"/>
    <property type="project" value="TreeGrafter"/>
</dbReference>
<keyword evidence="5 7" id="KW-1133">Transmembrane helix</keyword>
<feature type="transmembrane region" description="Helical" evidence="7">
    <location>
        <begin position="198"/>
        <end position="221"/>
    </location>
</feature>
<feature type="transmembrane region" description="Helical" evidence="7">
    <location>
        <begin position="91"/>
        <end position="115"/>
    </location>
</feature>
<evidence type="ECO:0000256" key="1">
    <source>
        <dbReference type="ARBA" id="ARBA00004651"/>
    </source>
</evidence>
<evidence type="ECO:0000313" key="10">
    <source>
        <dbReference type="Proteomes" id="UP000010793"/>
    </source>
</evidence>
<evidence type="ECO:0000256" key="2">
    <source>
        <dbReference type="ARBA" id="ARBA00022448"/>
    </source>
</evidence>
<accession>A0A3B6VXM0</accession>
<dbReference type="Proteomes" id="UP000010793">
    <property type="component" value="Chromosome"/>
</dbReference>
<keyword evidence="2 7" id="KW-0813">Transport</keyword>
<dbReference type="RefSeq" id="WP_014933013.1">
    <property type="nucleotide sequence ID" value="NC_019908.1"/>
</dbReference>
<dbReference type="InterPro" id="IPR051322">
    <property type="entry name" value="AA_ABC_Transporter_Permease"/>
</dbReference>
<feature type="transmembrane region" description="Helical" evidence="7">
    <location>
        <begin position="162"/>
        <end position="186"/>
    </location>
</feature>
<comment type="subcellular location">
    <subcellularLocation>
        <location evidence="1 7">Cell membrane</location>
        <topology evidence="1 7">Multi-pass membrane protein</topology>
    </subcellularLocation>
</comment>
<keyword evidence="6 7" id="KW-0472">Membrane</keyword>
<protein>
    <submittedName>
        <fullName evidence="9">Binding-protein-dependent transport systems inner membrane component</fullName>
    </submittedName>
</protein>
<evidence type="ECO:0000313" key="9">
    <source>
        <dbReference type="EMBL" id="AGA66017.1"/>
    </source>
</evidence>
<dbReference type="Pfam" id="PF00528">
    <property type="entry name" value="BPD_transp_1"/>
    <property type="match status" value="1"/>
</dbReference>
<dbReference type="PROSITE" id="PS50928">
    <property type="entry name" value="ABC_TM1"/>
    <property type="match status" value="1"/>
</dbReference>
<feature type="transmembrane region" description="Helical" evidence="7">
    <location>
        <begin position="23"/>
        <end position="49"/>
    </location>
</feature>
<evidence type="ECO:0000256" key="4">
    <source>
        <dbReference type="ARBA" id="ARBA00022692"/>
    </source>
</evidence>
<evidence type="ECO:0000256" key="5">
    <source>
        <dbReference type="ARBA" id="ARBA00022989"/>
    </source>
</evidence>
<keyword evidence="4 7" id="KW-0812">Transmembrane</keyword>
<dbReference type="Gene3D" id="1.10.3720.10">
    <property type="entry name" value="MetI-like"/>
    <property type="match status" value="1"/>
</dbReference>
<evidence type="ECO:0000256" key="3">
    <source>
        <dbReference type="ARBA" id="ARBA00022475"/>
    </source>
</evidence>
<dbReference type="InterPro" id="IPR000515">
    <property type="entry name" value="MetI-like"/>
</dbReference>
<dbReference type="InterPro" id="IPR035906">
    <property type="entry name" value="MetI-like_sf"/>
</dbReference>
<keyword evidence="3" id="KW-1003">Cell membrane</keyword>
<proteinExistence type="inferred from homology"/>
<sequence>MLEFLNKLIPNVMNDLPKLYDSIIQTFIMLLYSGVISFFVGGFLGILLIVTKRYGIMQNVIIYEVLSKVINFFRAIPFIILLAMLVPLTRFIMGTAIGVKGAILPLIFGTVPFFARQMESALSEVNPGLVEAAQSMGSSPIAIIFRVYLKESIAPIARGTTITAISLIGLTAMAGAVGAGGLGTYAIQSGYYRNKLDIIYVSVILLVILVGLIQALGNFIVKKASH</sequence>
<dbReference type="GO" id="GO:0005886">
    <property type="term" value="C:plasma membrane"/>
    <property type="evidence" value="ECO:0007669"/>
    <property type="project" value="UniProtKB-SubCell"/>
</dbReference>
<dbReference type="EMBL" id="CP002873">
    <property type="protein sequence ID" value="AGA66017.1"/>
    <property type="molecule type" value="Genomic_DNA"/>
</dbReference>
<evidence type="ECO:0000259" key="8">
    <source>
        <dbReference type="PROSITE" id="PS50928"/>
    </source>
</evidence>
<dbReference type="AlphaFoldDB" id="A0A3B6VXM0"/>
<keyword evidence="10" id="KW-1185">Reference proteome</keyword>
<name>A0A3B6VXM0_BRAPL</name>
<gene>
    <name evidence="9" type="ORF">BPP43_03615</name>
</gene>
<dbReference type="PANTHER" id="PTHR30450">
    <property type="entry name" value="ABC TRANSPORTER PERMEASE"/>
    <property type="match status" value="1"/>
</dbReference>
<organism evidence="9 10">
    <name type="scientific">Brachyspira pilosicoli P43/6/78</name>
    <dbReference type="NCBI Taxonomy" id="1042417"/>
    <lineage>
        <taxon>Bacteria</taxon>
        <taxon>Pseudomonadati</taxon>
        <taxon>Spirochaetota</taxon>
        <taxon>Spirochaetia</taxon>
        <taxon>Brachyspirales</taxon>
        <taxon>Brachyspiraceae</taxon>
        <taxon>Brachyspira</taxon>
    </lineage>
</organism>
<reference evidence="9 10" key="1">
    <citation type="journal article" date="2013" name="Genome Announc.">
        <title>Complete Genome Sequence of the Porcine Strain Brachyspira pilosicoli P43/6/78(T.).</title>
        <authorList>
            <person name="Lin C."/>
            <person name="den Bakker H.C."/>
            <person name="Suzuki H."/>
            <person name="Lefebure T."/>
            <person name="Ponnala L."/>
            <person name="Sun Q."/>
            <person name="Stanhope M.J."/>
            <person name="Wiedmann M."/>
            <person name="Duhamel G.E."/>
        </authorList>
    </citation>
    <scope>NUCLEOTIDE SEQUENCE [LARGE SCALE GENOMIC DNA]</scope>
    <source>
        <strain evidence="9 10">P43/6/78</strain>
    </source>
</reference>
<dbReference type="GeneID" id="56440794"/>
<dbReference type="KEGG" id="bpip:BPP43_03615"/>
<feature type="transmembrane region" description="Helical" evidence="7">
    <location>
        <begin position="61"/>
        <end position="85"/>
    </location>
</feature>
<dbReference type="PANTHER" id="PTHR30450:SF1">
    <property type="entry name" value="D-METHIONINE TRANSPORT SYSTEM PERMEASE PROTEIN METI-RELATED"/>
    <property type="match status" value="1"/>
</dbReference>
<comment type="similarity">
    <text evidence="7">Belongs to the binding-protein-dependent transport system permease family.</text>
</comment>